<feature type="transmembrane region" description="Helical" evidence="1">
    <location>
        <begin position="262"/>
        <end position="282"/>
    </location>
</feature>
<sequence length="283" mass="30329">MPAGRPLDHQEVTAPDTREFVVGVGRAFAGALLFSLPMLMTMEMWWLGFYLEPWRIAIMLVVVLPLLLGLSRLGGFRYTNRLRDDVADVLVAVVVAGIAAGTILCLLGIVTADMPAREVVGKIVIQTVPASIGAMLARSQLGDARKAQGEGESRESYWSELFLMGAGALYLSLNVAPTEEMILIAYKMSTWQEIGLLLLSLALIHAFVYSVGFRGGSARGDQSFISLFLRYSCGGYAVVLLVSLGVLWLFGRTAGSSMEEVLSAAVVLAFPGALGAAVARLVL</sequence>
<dbReference type="RefSeq" id="WP_390264218.1">
    <property type="nucleotide sequence ID" value="NZ_JBHUGH010000013.1"/>
</dbReference>
<evidence type="ECO:0000313" key="3">
    <source>
        <dbReference type="Proteomes" id="UP001597353"/>
    </source>
</evidence>
<feature type="transmembrane region" description="Helical" evidence="1">
    <location>
        <begin position="86"/>
        <end position="113"/>
    </location>
</feature>
<evidence type="ECO:0000256" key="1">
    <source>
        <dbReference type="SAM" id="Phobius"/>
    </source>
</evidence>
<dbReference type="Pfam" id="PF09622">
    <property type="entry name" value="DUF2391"/>
    <property type="match status" value="1"/>
</dbReference>
<organism evidence="2 3">
    <name type="scientific">Halodurantibacterium flavum</name>
    <dbReference type="NCBI Taxonomy" id="1382802"/>
    <lineage>
        <taxon>Bacteria</taxon>
        <taxon>Pseudomonadati</taxon>
        <taxon>Pseudomonadota</taxon>
        <taxon>Alphaproteobacteria</taxon>
        <taxon>Rhodobacterales</taxon>
        <taxon>Paracoccaceae</taxon>
        <taxon>Halodurantibacterium</taxon>
    </lineage>
</organism>
<keyword evidence="1" id="KW-1133">Transmembrane helix</keyword>
<protein>
    <submittedName>
        <fullName evidence="2">TIGR02587 family membrane protein</fullName>
    </submittedName>
</protein>
<feature type="transmembrane region" description="Helical" evidence="1">
    <location>
        <begin position="196"/>
        <end position="216"/>
    </location>
</feature>
<reference evidence="3" key="1">
    <citation type="journal article" date="2019" name="Int. J. Syst. Evol. Microbiol.">
        <title>The Global Catalogue of Microorganisms (GCM) 10K type strain sequencing project: providing services to taxonomists for standard genome sequencing and annotation.</title>
        <authorList>
            <consortium name="The Broad Institute Genomics Platform"/>
            <consortium name="The Broad Institute Genome Sequencing Center for Infectious Disease"/>
            <person name="Wu L."/>
            <person name="Ma J."/>
        </authorList>
    </citation>
    <scope>NUCLEOTIDE SEQUENCE [LARGE SCALE GENOMIC DNA]</scope>
    <source>
        <strain evidence="3">CGMCC 4.7242</strain>
    </source>
</reference>
<feature type="transmembrane region" description="Helical" evidence="1">
    <location>
        <begin position="54"/>
        <end position="74"/>
    </location>
</feature>
<keyword evidence="3" id="KW-1185">Reference proteome</keyword>
<evidence type="ECO:0000313" key="2">
    <source>
        <dbReference type="EMBL" id="MFD1913781.1"/>
    </source>
</evidence>
<comment type="caution">
    <text evidence="2">The sequence shown here is derived from an EMBL/GenBank/DDBJ whole genome shotgun (WGS) entry which is preliminary data.</text>
</comment>
<gene>
    <name evidence="2" type="ORF">ACFSGJ_16325</name>
</gene>
<feature type="transmembrane region" description="Helical" evidence="1">
    <location>
        <begin position="20"/>
        <end position="42"/>
    </location>
</feature>
<dbReference type="InterPro" id="IPR024464">
    <property type="entry name" value="DUF2391"/>
</dbReference>
<dbReference type="NCBIfam" id="TIGR02587">
    <property type="entry name" value="TIGR02587 family membrane protein"/>
    <property type="match status" value="1"/>
</dbReference>
<accession>A0ABW4S8P0</accession>
<dbReference type="Proteomes" id="UP001597353">
    <property type="component" value="Unassembled WGS sequence"/>
</dbReference>
<feature type="transmembrane region" description="Helical" evidence="1">
    <location>
        <begin position="228"/>
        <end position="250"/>
    </location>
</feature>
<dbReference type="EMBL" id="JBHUGH010000013">
    <property type="protein sequence ID" value="MFD1913781.1"/>
    <property type="molecule type" value="Genomic_DNA"/>
</dbReference>
<keyword evidence="1" id="KW-0812">Transmembrane</keyword>
<name>A0ABW4S8P0_9RHOB</name>
<dbReference type="InterPro" id="IPR013416">
    <property type="entry name" value="CHP02587_IM"/>
</dbReference>
<keyword evidence="1" id="KW-0472">Membrane</keyword>
<proteinExistence type="predicted"/>